<dbReference type="EC" id="2.7.13.3" evidence="2"/>
<dbReference type="SMART" id="SM00091">
    <property type="entry name" value="PAS"/>
    <property type="match status" value="2"/>
</dbReference>
<evidence type="ECO:0000313" key="8">
    <source>
        <dbReference type="Proteomes" id="UP000192907"/>
    </source>
</evidence>
<dbReference type="PANTHER" id="PTHR43065:SF42">
    <property type="entry name" value="TWO-COMPONENT SENSOR PPRA"/>
    <property type="match status" value="1"/>
</dbReference>
<dbReference type="InterPro" id="IPR001610">
    <property type="entry name" value="PAC"/>
</dbReference>
<dbReference type="Gene3D" id="1.10.287.130">
    <property type="match status" value="1"/>
</dbReference>
<dbReference type="CDD" id="cd00130">
    <property type="entry name" value="PAS"/>
    <property type="match status" value="1"/>
</dbReference>
<dbReference type="Gene3D" id="3.30.450.20">
    <property type="entry name" value="PAS domain"/>
    <property type="match status" value="1"/>
</dbReference>
<dbReference type="PROSITE" id="PS50109">
    <property type="entry name" value="HIS_KIN"/>
    <property type="match status" value="1"/>
</dbReference>
<dbReference type="SMART" id="SM00086">
    <property type="entry name" value="PAC"/>
    <property type="match status" value="1"/>
</dbReference>
<dbReference type="RefSeq" id="WP_132316843.1">
    <property type="nucleotide sequence ID" value="NZ_FWZT01000004.1"/>
</dbReference>
<dbReference type="InterPro" id="IPR003661">
    <property type="entry name" value="HisK_dim/P_dom"/>
</dbReference>
<dbReference type="PROSITE" id="PS50112">
    <property type="entry name" value="PAS"/>
    <property type="match status" value="1"/>
</dbReference>
<comment type="catalytic activity">
    <reaction evidence="1">
        <text>ATP + protein L-histidine = ADP + protein N-phospho-L-histidine.</text>
        <dbReference type="EC" id="2.7.13.3"/>
    </reaction>
</comment>
<dbReference type="PROSITE" id="PS50113">
    <property type="entry name" value="PAC"/>
    <property type="match status" value="1"/>
</dbReference>
<evidence type="ECO:0000256" key="1">
    <source>
        <dbReference type="ARBA" id="ARBA00000085"/>
    </source>
</evidence>
<evidence type="ECO:0000259" key="6">
    <source>
        <dbReference type="PROSITE" id="PS50113"/>
    </source>
</evidence>
<dbReference type="STRING" id="1513793.SAMN06296036_104111"/>
<dbReference type="PRINTS" id="PR00344">
    <property type="entry name" value="BCTRLSENSOR"/>
</dbReference>
<dbReference type="Proteomes" id="UP000192907">
    <property type="component" value="Unassembled WGS sequence"/>
</dbReference>
<keyword evidence="3" id="KW-0597">Phosphoprotein</keyword>
<dbReference type="SMART" id="SM00388">
    <property type="entry name" value="HisKA"/>
    <property type="match status" value="1"/>
</dbReference>
<dbReference type="SUPFAM" id="SSF55785">
    <property type="entry name" value="PYP-like sensor domain (PAS domain)"/>
    <property type="match status" value="1"/>
</dbReference>
<dbReference type="InterPro" id="IPR003594">
    <property type="entry name" value="HATPase_dom"/>
</dbReference>
<dbReference type="Gene3D" id="3.30.565.10">
    <property type="entry name" value="Histidine kinase-like ATPase, C-terminal domain"/>
    <property type="match status" value="1"/>
</dbReference>
<dbReference type="OrthoDB" id="5294959at2"/>
<dbReference type="EMBL" id="FWZT01000004">
    <property type="protein sequence ID" value="SMF06102.1"/>
    <property type="molecule type" value="Genomic_DNA"/>
</dbReference>
<evidence type="ECO:0000313" key="7">
    <source>
        <dbReference type="EMBL" id="SMF06102.1"/>
    </source>
</evidence>
<feature type="domain" description="Histidine kinase" evidence="4">
    <location>
        <begin position="256"/>
        <end position="471"/>
    </location>
</feature>
<dbReference type="InterPro" id="IPR004358">
    <property type="entry name" value="Sig_transdc_His_kin-like_C"/>
</dbReference>
<keyword evidence="8" id="KW-1185">Reference proteome</keyword>
<dbReference type="Pfam" id="PF00512">
    <property type="entry name" value="HisKA"/>
    <property type="match status" value="1"/>
</dbReference>
<dbReference type="AlphaFoldDB" id="A0A1Y6BG38"/>
<dbReference type="SUPFAM" id="SSF55874">
    <property type="entry name" value="ATPase domain of HSP90 chaperone/DNA topoisomerase II/histidine kinase"/>
    <property type="match status" value="1"/>
</dbReference>
<dbReference type="Pfam" id="PF02518">
    <property type="entry name" value="HATPase_c"/>
    <property type="match status" value="1"/>
</dbReference>
<evidence type="ECO:0000259" key="4">
    <source>
        <dbReference type="PROSITE" id="PS50109"/>
    </source>
</evidence>
<dbReference type="PANTHER" id="PTHR43065">
    <property type="entry name" value="SENSOR HISTIDINE KINASE"/>
    <property type="match status" value="1"/>
</dbReference>
<sequence length="472" mass="53070">MTIEVAALKKLVSFIHLPVVVLSQNQTIVMMSDSARDKLGLKGKLEGKSFSTLSGKGSSFEELQNMVVAAVGGATFQGDLWRMIPQDDGQTIYVGGIDNGYWQEQLNISARTIRDHKRALDLSSIVAITDARGVISYVNDTFCRISEYDRSELIGKTHAVVNSGYHSPEFFKDLWKTIATGQVWKGEVKNRAKSGREYWVNTTIVPFLDQKGRPYQYIAIRQDITEQVAFKEAIERQRTNNMHAEKMVSLGEMAAGIAHELGNPAASIQAWLDVMESHLLRGEVDLDRFLKTLPKVRADAVRIKDIIRGMLTYARDGSKDPYMSESLAKLVKLVQDYCSFKFKKMQIDFTFEMENPYLELECRLSEMTQVFVNLIINACDAIKDLDERWIRIKVAELDDQLEIHVIDSGFGIEAEVADKIFNPFYTTKPVGQGTGLGLSIVTSIVEGHQGSLRLDSGQAHTCFIIRLPKKQK</sequence>
<reference evidence="8" key="1">
    <citation type="submission" date="2017-04" db="EMBL/GenBank/DDBJ databases">
        <authorList>
            <person name="Varghese N."/>
            <person name="Submissions S."/>
        </authorList>
    </citation>
    <scope>NUCLEOTIDE SEQUENCE [LARGE SCALE GENOMIC DNA]</scope>
    <source>
        <strain evidence="8">RKEM611</strain>
    </source>
</reference>
<evidence type="ECO:0000259" key="5">
    <source>
        <dbReference type="PROSITE" id="PS50112"/>
    </source>
</evidence>
<evidence type="ECO:0000256" key="2">
    <source>
        <dbReference type="ARBA" id="ARBA00012438"/>
    </source>
</evidence>
<accession>A0A1Y6BG38</accession>
<dbReference type="SMART" id="SM00387">
    <property type="entry name" value="HATPase_c"/>
    <property type="match status" value="1"/>
</dbReference>
<gene>
    <name evidence="7" type="ORF">SAMN06296036_104111</name>
</gene>
<evidence type="ECO:0000256" key="3">
    <source>
        <dbReference type="ARBA" id="ARBA00022553"/>
    </source>
</evidence>
<feature type="domain" description="PAS" evidence="5">
    <location>
        <begin position="112"/>
        <end position="157"/>
    </location>
</feature>
<dbReference type="SUPFAM" id="SSF47384">
    <property type="entry name" value="Homodimeric domain of signal transducing histidine kinase"/>
    <property type="match status" value="1"/>
</dbReference>
<dbReference type="InterPro" id="IPR005467">
    <property type="entry name" value="His_kinase_dom"/>
</dbReference>
<dbReference type="InterPro" id="IPR036890">
    <property type="entry name" value="HATPase_C_sf"/>
</dbReference>
<feature type="domain" description="PAC" evidence="6">
    <location>
        <begin position="184"/>
        <end position="236"/>
    </location>
</feature>
<name>A0A1Y6BG38_9BACT</name>
<dbReference type="InterPro" id="IPR036097">
    <property type="entry name" value="HisK_dim/P_sf"/>
</dbReference>
<protein>
    <recommendedName>
        <fullName evidence="2">histidine kinase</fullName>
        <ecNumber evidence="2">2.7.13.3</ecNumber>
    </recommendedName>
</protein>
<dbReference type="InterPro" id="IPR000700">
    <property type="entry name" value="PAS-assoc_C"/>
</dbReference>
<dbReference type="InterPro" id="IPR000014">
    <property type="entry name" value="PAS"/>
</dbReference>
<dbReference type="Pfam" id="PF13426">
    <property type="entry name" value="PAS_9"/>
    <property type="match status" value="1"/>
</dbReference>
<proteinExistence type="predicted"/>
<organism evidence="7 8">
    <name type="scientific">Pseudobacteriovorax antillogorgiicola</name>
    <dbReference type="NCBI Taxonomy" id="1513793"/>
    <lineage>
        <taxon>Bacteria</taxon>
        <taxon>Pseudomonadati</taxon>
        <taxon>Bdellovibrionota</taxon>
        <taxon>Oligoflexia</taxon>
        <taxon>Oligoflexales</taxon>
        <taxon>Pseudobacteriovoracaceae</taxon>
        <taxon>Pseudobacteriovorax</taxon>
    </lineage>
</organism>
<dbReference type="InterPro" id="IPR035965">
    <property type="entry name" value="PAS-like_dom_sf"/>
</dbReference>
<dbReference type="GO" id="GO:0000155">
    <property type="term" value="F:phosphorelay sensor kinase activity"/>
    <property type="evidence" value="ECO:0007669"/>
    <property type="project" value="InterPro"/>
</dbReference>
<dbReference type="NCBIfam" id="TIGR00229">
    <property type="entry name" value="sensory_box"/>
    <property type="match status" value="1"/>
</dbReference>